<dbReference type="OrthoDB" id="5422928at2759"/>
<keyword evidence="4" id="KW-1185">Reference proteome</keyword>
<gene>
    <name evidence="3" type="ORF">BU26DRAFT_521953</name>
</gene>
<sequence>MSYADVAAKGPKQTAEEARAPAQPQVERTDDSVHSLIDVDSPHISSVPSDYDQQSIKTDTQAERIEMEEQAKQAAAEARAKKDKAKEKARRGAGYAQQNADNPVLIGNALTVGILGTVLGVGAYRKWTRDELSWKVVGAWAGVVGLFGVADYYVSQYFFKKYPPKK</sequence>
<keyword evidence="2" id="KW-0472">Membrane</keyword>
<evidence type="ECO:0000313" key="4">
    <source>
        <dbReference type="Proteomes" id="UP000800094"/>
    </source>
</evidence>
<dbReference type="GO" id="GO:1990593">
    <property type="term" value="F:nascent polypeptide-associated complex binding"/>
    <property type="evidence" value="ECO:0007669"/>
    <property type="project" value="InterPro"/>
</dbReference>
<reference evidence="3" key="1">
    <citation type="journal article" date="2020" name="Stud. Mycol.">
        <title>101 Dothideomycetes genomes: a test case for predicting lifestyles and emergence of pathogens.</title>
        <authorList>
            <person name="Haridas S."/>
            <person name="Albert R."/>
            <person name="Binder M."/>
            <person name="Bloem J."/>
            <person name="Labutti K."/>
            <person name="Salamov A."/>
            <person name="Andreopoulos B."/>
            <person name="Baker S."/>
            <person name="Barry K."/>
            <person name="Bills G."/>
            <person name="Bluhm B."/>
            <person name="Cannon C."/>
            <person name="Castanera R."/>
            <person name="Culley D."/>
            <person name="Daum C."/>
            <person name="Ezra D."/>
            <person name="Gonzalez J."/>
            <person name="Henrissat B."/>
            <person name="Kuo A."/>
            <person name="Liang C."/>
            <person name="Lipzen A."/>
            <person name="Lutzoni F."/>
            <person name="Magnuson J."/>
            <person name="Mondo S."/>
            <person name="Nolan M."/>
            <person name="Ohm R."/>
            <person name="Pangilinan J."/>
            <person name="Park H.-J."/>
            <person name="Ramirez L."/>
            <person name="Alfaro M."/>
            <person name="Sun H."/>
            <person name="Tritt A."/>
            <person name="Yoshinaga Y."/>
            <person name="Zwiers L.-H."/>
            <person name="Turgeon B."/>
            <person name="Goodwin S."/>
            <person name="Spatafora J."/>
            <person name="Crous P."/>
            <person name="Grigoriev I."/>
        </authorList>
    </citation>
    <scope>NUCLEOTIDE SEQUENCE</scope>
    <source>
        <strain evidence="3">CBS 122368</strain>
    </source>
</reference>
<feature type="transmembrane region" description="Helical" evidence="2">
    <location>
        <begin position="136"/>
        <end position="154"/>
    </location>
</feature>
<dbReference type="GO" id="GO:0006626">
    <property type="term" value="P:protein targeting to mitochondrion"/>
    <property type="evidence" value="ECO:0007669"/>
    <property type="project" value="TreeGrafter"/>
</dbReference>
<dbReference type="PANTHER" id="PTHR38402:SF1">
    <property type="entry name" value="MITOCHONDRIAL OUTER MEMBRANE PROTEIN OM14"/>
    <property type="match status" value="1"/>
</dbReference>
<dbReference type="GeneID" id="54582998"/>
<evidence type="ECO:0000256" key="1">
    <source>
        <dbReference type="SAM" id="MobiDB-lite"/>
    </source>
</evidence>
<dbReference type="InterPro" id="IPR039454">
    <property type="entry name" value="OM14"/>
</dbReference>
<name>A0A6A6I4R2_9PLEO</name>
<keyword evidence="2" id="KW-1133">Transmembrane helix</keyword>
<evidence type="ECO:0000313" key="3">
    <source>
        <dbReference type="EMBL" id="KAF2245525.1"/>
    </source>
</evidence>
<evidence type="ECO:0000256" key="2">
    <source>
        <dbReference type="SAM" id="Phobius"/>
    </source>
</evidence>
<dbReference type="GO" id="GO:0005741">
    <property type="term" value="C:mitochondrial outer membrane"/>
    <property type="evidence" value="ECO:0007669"/>
    <property type="project" value="InterPro"/>
</dbReference>
<proteinExistence type="predicted"/>
<feature type="transmembrane region" description="Helical" evidence="2">
    <location>
        <begin position="105"/>
        <end position="124"/>
    </location>
</feature>
<dbReference type="Proteomes" id="UP000800094">
    <property type="component" value="Unassembled WGS sequence"/>
</dbReference>
<protein>
    <submittedName>
        <fullName evidence="3">Uncharacterized protein</fullName>
    </submittedName>
</protein>
<keyword evidence="2" id="KW-0812">Transmembrane</keyword>
<accession>A0A6A6I4R2</accession>
<dbReference type="AlphaFoldDB" id="A0A6A6I4R2"/>
<feature type="region of interest" description="Disordered" evidence="1">
    <location>
        <begin position="67"/>
        <end position="95"/>
    </location>
</feature>
<dbReference type="RefSeq" id="XP_033680529.1">
    <property type="nucleotide sequence ID" value="XM_033829668.1"/>
</dbReference>
<feature type="region of interest" description="Disordered" evidence="1">
    <location>
        <begin position="1"/>
        <end position="32"/>
    </location>
</feature>
<organism evidence="3 4">
    <name type="scientific">Trematosphaeria pertusa</name>
    <dbReference type="NCBI Taxonomy" id="390896"/>
    <lineage>
        <taxon>Eukaryota</taxon>
        <taxon>Fungi</taxon>
        <taxon>Dikarya</taxon>
        <taxon>Ascomycota</taxon>
        <taxon>Pezizomycotina</taxon>
        <taxon>Dothideomycetes</taxon>
        <taxon>Pleosporomycetidae</taxon>
        <taxon>Pleosporales</taxon>
        <taxon>Massarineae</taxon>
        <taxon>Trematosphaeriaceae</taxon>
        <taxon>Trematosphaeria</taxon>
    </lineage>
</organism>
<dbReference type="PANTHER" id="PTHR38402">
    <property type="entry name" value="MITOCHONDRIAL OUTER MEMBRANE PROTEIN OM14"/>
    <property type="match status" value="1"/>
</dbReference>
<dbReference type="EMBL" id="ML987200">
    <property type="protein sequence ID" value="KAF2245525.1"/>
    <property type="molecule type" value="Genomic_DNA"/>
</dbReference>